<dbReference type="PANTHER" id="PTHR30383:SF24">
    <property type="entry name" value="THIOESTERASE 1_PROTEASE 1_LYSOPHOSPHOLIPASE L1"/>
    <property type="match status" value="1"/>
</dbReference>
<dbReference type="CDD" id="cd01822">
    <property type="entry name" value="Lysophospholipase_L1_like"/>
    <property type="match status" value="1"/>
</dbReference>
<keyword evidence="3" id="KW-1185">Reference proteome</keyword>
<dbReference type="Proteomes" id="UP001375743">
    <property type="component" value="Unassembled WGS sequence"/>
</dbReference>
<dbReference type="PANTHER" id="PTHR30383">
    <property type="entry name" value="THIOESTERASE 1/PROTEASE 1/LYSOPHOSPHOLIPASE L1"/>
    <property type="match status" value="1"/>
</dbReference>
<protein>
    <submittedName>
        <fullName evidence="2">Arylesterase</fullName>
    </submittedName>
</protein>
<dbReference type="EMBL" id="JBBLZC010000028">
    <property type="protein sequence ID" value="MEK0085483.1"/>
    <property type="molecule type" value="Genomic_DNA"/>
</dbReference>
<evidence type="ECO:0000313" key="2">
    <source>
        <dbReference type="EMBL" id="MEK0085483.1"/>
    </source>
</evidence>
<feature type="domain" description="SGNH hydrolase-type esterase" evidence="1">
    <location>
        <begin position="34"/>
        <end position="192"/>
    </location>
</feature>
<evidence type="ECO:0000259" key="1">
    <source>
        <dbReference type="Pfam" id="PF13472"/>
    </source>
</evidence>
<gene>
    <name evidence="2" type="ORF">U1T56_20205</name>
</gene>
<dbReference type="RefSeq" id="WP_418161367.1">
    <property type="nucleotide sequence ID" value="NZ_JBBLZC010000028.1"/>
</dbReference>
<dbReference type="SUPFAM" id="SSF52266">
    <property type="entry name" value="SGNH hydrolase"/>
    <property type="match status" value="1"/>
</dbReference>
<dbReference type="InterPro" id="IPR051532">
    <property type="entry name" value="Ester_Hydrolysis_Enzymes"/>
</dbReference>
<dbReference type="Pfam" id="PF13472">
    <property type="entry name" value="Lipase_GDSL_2"/>
    <property type="match status" value="1"/>
</dbReference>
<evidence type="ECO:0000313" key="3">
    <source>
        <dbReference type="Proteomes" id="UP001375743"/>
    </source>
</evidence>
<dbReference type="Gene3D" id="3.40.50.1110">
    <property type="entry name" value="SGNH hydrolase"/>
    <property type="match status" value="1"/>
</dbReference>
<accession>A0ABU8XW92</accession>
<dbReference type="InterPro" id="IPR013830">
    <property type="entry name" value="SGNH_hydro"/>
</dbReference>
<organism evidence="2 3">
    <name type="scientific">Benzoatithermus flavus</name>
    <dbReference type="NCBI Taxonomy" id="3108223"/>
    <lineage>
        <taxon>Bacteria</taxon>
        <taxon>Pseudomonadati</taxon>
        <taxon>Pseudomonadota</taxon>
        <taxon>Alphaproteobacteria</taxon>
        <taxon>Geminicoccales</taxon>
        <taxon>Geminicoccaceae</taxon>
        <taxon>Benzoatithermus</taxon>
    </lineage>
</organism>
<reference evidence="2 3" key="1">
    <citation type="submission" date="2024-01" db="EMBL/GenBank/DDBJ databases">
        <title>Multi-omics insights into the function and evolution of sodium benzoate biodegradation pathways in Benzoatithermus flavus gen. nov., sp. nov. from hot spring.</title>
        <authorList>
            <person name="Hu C.-J."/>
            <person name="Li W.-J."/>
        </authorList>
    </citation>
    <scope>NUCLEOTIDE SEQUENCE [LARGE SCALE GENOMIC DNA]</scope>
    <source>
        <strain evidence="2 3">SYSU G07066</strain>
    </source>
</reference>
<proteinExistence type="predicted"/>
<sequence length="211" mass="22577">MDRRRRGRKAALPLVAVLLGWLANGPALACKLAILGDSLTAGFGLVREEAFPARLEQALRARGITCAVLDAGVSGDTSAGGAARIDWVLADRPTHLLVELGGNDALRALPPAALEANLDRIVRTAKEHGVQVMLAGMLAPPNLGSDYGKAFEAVYLELARRHHVPLYPFFLDGVVLQRDLMQPDGIHPNGRGVDVIVARIVPMIESFLQGK</sequence>
<dbReference type="InterPro" id="IPR036514">
    <property type="entry name" value="SGNH_hydro_sf"/>
</dbReference>
<comment type="caution">
    <text evidence="2">The sequence shown here is derived from an EMBL/GenBank/DDBJ whole genome shotgun (WGS) entry which is preliminary data.</text>
</comment>
<name>A0ABU8XW92_9PROT</name>